<reference evidence="2 3" key="1">
    <citation type="journal article" date="2010" name="Nature">
        <title>Genome sequencing and analysis of the model grass Brachypodium distachyon.</title>
        <authorList>
            <consortium name="International Brachypodium Initiative"/>
        </authorList>
    </citation>
    <scope>NUCLEOTIDE SEQUENCE [LARGE SCALE GENOMIC DNA]</scope>
    <source>
        <strain evidence="2 3">Bd21</strain>
    </source>
</reference>
<dbReference type="EMBL" id="CM000882">
    <property type="protein sequence ID" value="PNT65691.1"/>
    <property type="molecule type" value="Genomic_DNA"/>
</dbReference>
<dbReference type="AlphaFoldDB" id="A0A2K2CUI1"/>
<evidence type="ECO:0000313" key="3">
    <source>
        <dbReference type="EnsemblPlants" id="PNT65691"/>
    </source>
</evidence>
<evidence type="ECO:0000256" key="1">
    <source>
        <dbReference type="SAM" id="SignalP"/>
    </source>
</evidence>
<feature type="signal peptide" evidence="1">
    <location>
        <begin position="1"/>
        <end position="16"/>
    </location>
</feature>
<feature type="chain" id="PRO_5036043256" evidence="1">
    <location>
        <begin position="17"/>
        <end position="168"/>
    </location>
</feature>
<organism evidence="2">
    <name type="scientific">Brachypodium distachyon</name>
    <name type="common">Purple false brome</name>
    <name type="synonym">Trachynia distachya</name>
    <dbReference type="NCBI Taxonomy" id="15368"/>
    <lineage>
        <taxon>Eukaryota</taxon>
        <taxon>Viridiplantae</taxon>
        <taxon>Streptophyta</taxon>
        <taxon>Embryophyta</taxon>
        <taxon>Tracheophyta</taxon>
        <taxon>Spermatophyta</taxon>
        <taxon>Magnoliopsida</taxon>
        <taxon>Liliopsida</taxon>
        <taxon>Poales</taxon>
        <taxon>Poaceae</taxon>
        <taxon>BOP clade</taxon>
        <taxon>Pooideae</taxon>
        <taxon>Stipodae</taxon>
        <taxon>Brachypodieae</taxon>
        <taxon>Brachypodium</taxon>
    </lineage>
</organism>
<dbReference type="InParanoid" id="A0A2K2CUI1"/>
<name>A0A2K2CUI1_BRADI</name>
<protein>
    <submittedName>
        <fullName evidence="2 3">Uncharacterized protein</fullName>
    </submittedName>
</protein>
<gene>
    <name evidence="2" type="ORF">BRADI_3g00945v3</name>
</gene>
<reference evidence="3" key="3">
    <citation type="submission" date="2018-08" db="UniProtKB">
        <authorList>
            <consortium name="EnsemblPlants"/>
        </authorList>
    </citation>
    <scope>IDENTIFICATION</scope>
    <source>
        <strain evidence="3">cv. Bd21</strain>
    </source>
</reference>
<dbReference type="Proteomes" id="UP000008810">
    <property type="component" value="Chromosome 3"/>
</dbReference>
<keyword evidence="1" id="KW-0732">Signal</keyword>
<evidence type="ECO:0000313" key="2">
    <source>
        <dbReference type="EMBL" id="PNT65691.1"/>
    </source>
</evidence>
<sequence length="168" mass="18909">MDLVLVLHLWTQGGFSLLMSPDDFCTWACFLREANQPAIHASPRVPPVQVTSYSGQISIFNRRDFRDLFQIESVIVIRNGDCLTRRSKPIKAKTLNLSRSLSGSLLKEVIGLWFFSLTCHKLVFAKLHAGSLKEATDWISNSIAKVLLVITASSNHLATERRSYFSVK</sequence>
<proteinExistence type="predicted"/>
<keyword evidence="4" id="KW-1185">Reference proteome</keyword>
<dbReference type="Gramene" id="PNT65691">
    <property type="protein sequence ID" value="PNT65691"/>
    <property type="gene ID" value="BRADI_3g00945v3"/>
</dbReference>
<reference evidence="2" key="2">
    <citation type="submission" date="2017-06" db="EMBL/GenBank/DDBJ databases">
        <title>WGS assembly of Brachypodium distachyon.</title>
        <authorList>
            <consortium name="The International Brachypodium Initiative"/>
            <person name="Lucas S."/>
            <person name="Harmon-Smith M."/>
            <person name="Lail K."/>
            <person name="Tice H."/>
            <person name="Grimwood J."/>
            <person name="Bruce D."/>
            <person name="Barry K."/>
            <person name="Shu S."/>
            <person name="Lindquist E."/>
            <person name="Wang M."/>
            <person name="Pitluck S."/>
            <person name="Vogel J.P."/>
            <person name="Garvin D.F."/>
            <person name="Mockler T.C."/>
            <person name="Schmutz J."/>
            <person name="Rokhsar D."/>
            <person name="Bevan M.W."/>
        </authorList>
    </citation>
    <scope>NUCLEOTIDE SEQUENCE</scope>
    <source>
        <strain evidence="2">Bd21</strain>
    </source>
</reference>
<dbReference type="EnsemblPlants" id="PNT65691">
    <property type="protein sequence ID" value="PNT65691"/>
    <property type="gene ID" value="BRADI_3g00945v3"/>
</dbReference>
<evidence type="ECO:0000313" key="4">
    <source>
        <dbReference type="Proteomes" id="UP000008810"/>
    </source>
</evidence>
<accession>A0A2K2CUI1</accession>